<dbReference type="SUPFAM" id="SSF55781">
    <property type="entry name" value="GAF domain-like"/>
    <property type="match status" value="1"/>
</dbReference>
<dbReference type="InterPro" id="IPR000719">
    <property type="entry name" value="Prot_kinase_dom"/>
</dbReference>
<sequence>MAENFIITIQSLDAVVEHGDSMWSGTGPLGESLMLLPADVTALALDADWTEYLEATHPAIACLQGTYEADGHHWLVYQWEGGELLSTRLAKGYLFEPNAAVLLSQRLVEGLVYIGRQDIRHAGVRPERIGIDSNGAARLIGIGLVPPVHFEDDVLAVGELLYLLVTGKHPIRNERGEIELPSSHLPELDPELEKLILTAIGELHDSKIDDIEALHQALEEYLSGIPEDGESEDDPASLRALMRRVRKSNDFPALSRAINAIGRITDADSERLQTLSAIILRDFSLTNKVLRLANSASFGHFGGEISTISRAVIILGFNTIKSLALTLVLFEQLSNRAHAVELRDMVARAFFTSVLARRLAEKCSYRDMEEARISGMMHLLGKLLSCFYFHDESMRIVNRCQETHEDENEVARSILGASFEEFGVRVAKDWHLPDKLIASMPALDPKPRKPASDSDWLRLFANAGADLMTAMLSDEPARQRLFQETRVRYADVMGLSERDLRAVVRDAAQDCLRDAQIFGLDASQGEVLARIRALFGMPVSPTGGVRAPTPAEPPSSLAAKLAQASSQAKAVAQSLKPVEAAKPATSMDDEAEEGPPPEPIEILATGVQDITDTLVGDFNLNDLLRMILETMYRGLGFDHVLLAARDIRRNALVGRLGFGEGVERILPRFVLPLTESADVFRVALSKNADMLIDDINAASIRDRIPPWFRECGAGETFLLLPVVVDKKIAGLFYGGMRHAGQMKVGQKELSLAKTLRNQALLAIRQKQPTSSQ</sequence>
<dbReference type="EMBL" id="JARRAF010000006">
    <property type="protein sequence ID" value="MDK2123745.1"/>
    <property type="molecule type" value="Genomic_DNA"/>
</dbReference>
<evidence type="ECO:0000313" key="5">
    <source>
        <dbReference type="Proteomes" id="UP001172778"/>
    </source>
</evidence>
<dbReference type="Gene3D" id="1.10.510.10">
    <property type="entry name" value="Transferase(Phosphotransferase) domain 1"/>
    <property type="match status" value="1"/>
</dbReference>
<dbReference type="PANTHER" id="PTHR33525">
    <property type="match status" value="1"/>
</dbReference>
<feature type="domain" description="HDOD" evidence="3">
    <location>
        <begin position="251"/>
        <end position="446"/>
    </location>
</feature>
<dbReference type="InterPro" id="IPR011009">
    <property type="entry name" value="Kinase-like_dom_sf"/>
</dbReference>
<dbReference type="SUPFAM" id="SSF56112">
    <property type="entry name" value="Protein kinase-like (PK-like)"/>
    <property type="match status" value="1"/>
</dbReference>
<dbReference type="Proteomes" id="UP001172778">
    <property type="component" value="Unassembled WGS sequence"/>
</dbReference>
<protein>
    <submittedName>
        <fullName evidence="4">HDOD domain-containing protein</fullName>
    </submittedName>
</protein>
<name>A0ABT7DX51_9NEIS</name>
<dbReference type="Gene3D" id="1.10.3210.10">
    <property type="entry name" value="Hypothetical protein af1432"/>
    <property type="match status" value="1"/>
</dbReference>
<dbReference type="SUPFAM" id="SSF109604">
    <property type="entry name" value="HD-domain/PDEase-like"/>
    <property type="match status" value="1"/>
</dbReference>
<dbReference type="InterPro" id="IPR029016">
    <property type="entry name" value="GAF-like_dom_sf"/>
</dbReference>
<feature type="domain" description="Protein kinase" evidence="2">
    <location>
        <begin position="1"/>
        <end position="284"/>
    </location>
</feature>
<comment type="caution">
    <text evidence="4">The sequence shown here is derived from an EMBL/GenBank/DDBJ whole genome shotgun (WGS) entry which is preliminary data.</text>
</comment>
<evidence type="ECO:0000256" key="1">
    <source>
        <dbReference type="SAM" id="MobiDB-lite"/>
    </source>
</evidence>
<dbReference type="PANTHER" id="PTHR33525:SF3">
    <property type="entry name" value="RIBONUCLEASE Y"/>
    <property type="match status" value="1"/>
</dbReference>
<evidence type="ECO:0000313" key="4">
    <source>
        <dbReference type="EMBL" id="MDK2123745.1"/>
    </source>
</evidence>
<dbReference type="Pfam" id="PF08668">
    <property type="entry name" value="HDOD"/>
    <property type="match status" value="1"/>
</dbReference>
<keyword evidence="5" id="KW-1185">Reference proteome</keyword>
<reference evidence="4" key="1">
    <citation type="submission" date="2023-03" db="EMBL/GenBank/DDBJ databases">
        <title>Chitinimonas shenzhenensis gen. nov., sp. nov., a novel member of family Burkholderiaceae isolated from activated sludge collected in Shen Zhen, China.</title>
        <authorList>
            <person name="Wang X."/>
        </authorList>
    </citation>
    <scope>NUCLEOTIDE SEQUENCE</scope>
    <source>
        <strain evidence="4">DQS-5</strain>
    </source>
</reference>
<proteinExistence type="predicted"/>
<gene>
    <name evidence="4" type="ORF">PZA18_06750</name>
</gene>
<feature type="region of interest" description="Disordered" evidence="1">
    <location>
        <begin position="572"/>
        <end position="596"/>
    </location>
</feature>
<evidence type="ECO:0000259" key="3">
    <source>
        <dbReference type="PROSITE" id="PS51833"/>
    </source>
</evidence>
<dbReference type="InterPro" id="IPR013976">
    <property type="entry name" value="HDOD"/>
</dbReference>
<dbReference type="Gene3D" id="3.30.450.40">
    <property type="match status" value="1"/>
</dbReference>
<dbReference type="PROSITE" id="PS51833">
    <property type="entry name" value="HDOD"/>
    <property type="match status" value="1"/>
</dbReference>
<organism evidence="4 5">
    <name type="scientific">Parachitinimonas caeni</name>
    <dbReference type="NCBI Taxonomy" id="3031301"/>
    <lineage>
        <taxon>Bacteria</taxon>
        <taxon>Pseudomonadati</taxon>
        <taxon>Pseudomonadota</taxon>
        <taxon>Betaproteobacteria</taxon>
        <taxon>Neisseriales</taxon>
        <taxon>Chitinibacteraceae</taxon>
        <taxon>Parachitinimonas</taxon>
    </lineage>
</organism>
<accession>A0ABT7DX51</accession>
<dbReference type="InterPro" id="IPR052340">
    <property type="entry name" value="RNase_Y/CdgJ"/>
</dbReference>
<evidence type="ECO:0000259" key="2">
    <source>
        <dbReference type="PROSITE" id="PS50011"/>
    </source>
</evidence>
<dbReference type="RefSeq" id="WP_284100050.1">
    <property type="nucleotide sequence ID" value="NZ_JARRAF010000006.1"/>
</dbReference>
<dbReference type="PROSITE" id="PS50011">
    <property type="entry name" value="PROTEIN_KINASE_DOM"/>
    <property type="match status" value="1"/>
</dbReference>